<evidence type="ECO:0000313" key="1">
    <source>
        <dbReference type="EMBL" id="TMP46263.1"/>
    </source>
</evidence>
<dbReference type="RefSeq" id="WP_138594611.1">
    <property type="nucleotide sequence ID" value="NZ_PNCK01000009.1"/>
</dbReference>
<dbReference type="EMBL" id="PNCK01000009">
    <property type="protein sequence ID" value="TMP46263.1"/>
    <property type="molecule type" value="Genomic_DNA"/>
</dbReference>
<sequence>MNDNFDLSNLLTKVVIQNILNNWGSPAFSTLSTVSDGEKSIFRQYYVHTFFGKQPSMSELQYGTFIDKLGDNHVNKAMSLSQKYLGYFVVDCDGSNTDAEVVGRSVKVSGKTMPNGHVLQVDNDAIEVVSASDAANEQWMLDWSFKARTIVQLTGGNSGELLSLYNVNALKNPESRWFYISQSALLPEFETMMVGHPDDNTMTSAYIEKITDHTTEAYPFVIGSMGGVESRCDFIIETQTEISDHISPIAFRITTR</sequence>
<evidence type="ECO:0000313" key="2">
    <source>
        <dbReference type="EMBL" id="TMP63039.1"/>
    </source>
</evidence>
<protein>
    <submittedName>
        <fullName evidence="2">Uncharacterized protein</fullName>
    </submittedName>
</protein>
<dbReference type="EMBL" id="PNCL01000001">
    <property type="protein sequence ID" value="TMP63039.1"/>
    <property type="molecule type" value="Genomic_DNA"/>
</dbReference>
<reference evidence="2" key="3">
    <citation type="submission" date="2019-09" db="EMBL/GenBank/DDBJ databases">
        <title>Co-occurence of chitin degradation, pigmentation and bioactivity in marine Pseudoalteromonas.</title>
        <authorList>
            <person name="Sonnenschein E.C."/>
            <person name="Bech P.K."/>
        </authorList>
    </citation>
    <scope>NUCLEOTIDE SEQUENCE</scope>
    <source>
        <strain evidence="2">S2231</strain>
        <strain evidence="1 3">S2233</strain>
    </source>
</reference>
<organism evidence="2 4">
    <name type="scientific">Pseudoalteromonas citrea</name>
    <dbReference type="NCBI Taxonomy" id="43655"/>
    <lineage>
        <taxon>Bacteria</taxon>
        <taxon>Pseudomonadati</taxon>
        <taxon>Pseudomonadota</taxon>
        <taxon>Gammaproteobacteria</taxon>
        <taxon>Alteromonadales</taxon>
        <taxon>Pseudoalteromonadaceae</taxon>
        <taxon>Pseudoalteromonas</taxon>
    </lineage>
</organism>
<proteinExistence type="predicted"/>
<accession>A0A5S3XV60</accession>
<reference evidence="3 4" key="1">
    <citation type="submission" date="2017-12" db="EMBL/GenBank/DDBJ databases">
        <authorList>
            <person name="Paulsen S."/>
            <person name="Gram L.K."/>
        </authorList>
    </citation>
    <scope>NUCLEOTIDE SEQUENCE [LARGE SCALE GENOMIC DNA]</scope>
    <source>
        <strain evidence="2 4">S2231</strain>
        <strain evidence="1 3">S2233</strain>
    </source>
</reference>
<keyword evidence="3" id="KW-1185">Reference proteome</keyword>
<gene>
    <name evidence="2" type="ORF">CWB96_00080</name>
    <name evidence="1" type="ORF">CWB97_02075</name>
</gene>
<dbReference type="AlphaFoldDB" id="A0A5S3XV60"/>
<reference evidence="4" key="2">
    <citation type="submission" date="2019-06" db="EMBL/GenBank/DDBJ databases">
        <title>Co-occurence of chitin degradation, pigmentation and bioactivity in marine Pseudoalteromonas.</title>
        <authorList>
            <person name="Sonnenschein E.C."/>
            <person name="Bech P.K."/>
        </authorList>
    </citation>
    <scope>NUCLEOTIDE SEQUENCE [LARGE SCALE GENOMIC DNA]</scope>
    <source>
        <strain evidence="4">S2231</strain>
    </source>
</reference>
<dbReference type="Proteomes" id="UP000305730">
    <property type="component" value="Unassembled WGS sequence"/>
</dbReference>
<name>A0A5S3XV60_9GAMM</name>
<evidence type="ECO:0000313" key="3">
    <source>
        <dbReference type="Proteomes" id="UP000305730"/>
    </source>
</evidence>
<comment type="caution">
    <text evidence="2">The sequence shown here is derived from an EMBL/GenBank/DDBJ whole genome shotgun (WGS) entry which is preliminary data.</text>
</comment>
<evidence type="ECO:0000313" key="4">
    <source>
        <dbReference type="Proteomes" id="UP000307706"/>
    </source>
</evidence>
<dbReference type="Proteomes" id="UP000307706">
    <property type="component" value="Unassembled WGS sequence"/>
</dbReference>
<dbReference type="OrthoDB" id="9803968at2"/>